<dbReference type="Pfam" id="PF01266">
    <property type="entry name" value="DAO"/>
    <property type="match status" value="1"/>
</dbReference>
<dbReference type="PANTHER" id="PTHR13847">
    <property type="entry name" value="SARCOSINE DEHYDROGENASE-RELATED"/>
    <property type="match status" value="1"/>
</dbReference>
<dbReference type="SUPFAM" id="SSF51905">
    <property type="entry name" value="FAD/NAD(P)-binding domain"/>
    <property type="match status" value="1"/>
</dbReference>
<dbReference type="EMBL" id="FNKP01000003">
    <property type="protein sequence ID" value="SDR49091.1"/>
    <property type="molecule type" value="Genomic_DNA"/>
</dbReference>
<proteinExistence type="predicted"/>
<reference evidence="4" key="1">
    <citation type="submission" date="2016-10" db="EMBL/GenBank/DDBJ databases">
        <authorList>
            <person name="Varghese N."/>
        </authorList>
    </citation>
    <scope>NUCLEOTIDE SEQUENCE [LARGE SCALE GENOMIC DNA]</scope>
    <source>
        <strain evidence="4">GAS106B</strain>
    </source>
</reference>
<evidence type="ECO:0000259" key="2">
    <source>
        <dbReference type="Pfam" id="PF01266"/>
    </source>
</evidence>
<evidence type="ECO:0000313" key="4">
    <source>
        <dbReference type="Proteomes" id="UP000183487"/>
    </source>
</evidence>
<dbReference type="GO" id="GO:0016491">
    <property type="term" value="F:oxidoreductase activity"/>
    <property type="evidence" value="ECO:0007669"/>
    <property type="project" value="UniProtKB-KW"/>
</dbReference>
<keyword evidence="1" id="KW-0560">Oxidoreductase</keyword>
<dbReference type="Proteomes" id="UP000183487">
    <property type="component" value="Unassembled WGS sequence"/>
</dbReference>
<dbReference type="Gene3D" id="3.30.9.10">
    <property type="entry name" value="D-Amino Acid Oxidase, subunit A, domain 2"/>
    <property type="match status" value="1"/>
</dbReference>
<organism evidence="3 4">
    <name type="scientific">Paraburkholderia fungorum</name>
    <dbReference type="NCBI Taxonomy" id="134537"/>
    <lineage>
        <taxon>Bacteria</taxon>
        <taxon>Pseudomonadati</taxon>
        <taxon>Pseudomonadota</taxon>
        <taxon>Betaproteobacteria</taxon>
        <taxon>Burkholderiales</taxon>
        <taxon>Burkholderiaceae</taxon>
        <taxon>Paraburkholderia</taxon>
    </lineage>
</organism>
<keyword evidence="4" id="KW-1185">Reference proteome</keyword>
<dbReference type="Gene3D" id="3.50.50.60">
    <property type="entry name" value="FAD/NAD(P)-binding domain"/>
    <property type="match status" value="1"/>
</dbReference>
<name>A0A1H1JGC8_9BURK</name>
<gene>
    <name evidence="3" type="ORF">SAMN05443245_6338</name>
</gene>
<dbReference type="AlphaFoldDB" id="A0A1H1JGC8"/>
<sequence>MNDTSDVNRATMVQEADVLVIGGGLHGTSSAFHLARRGAKVIVLEADYVARHSSGVNAGGVRTLGRPLPEIPLALMSREIWHDMPSLLGDGEDGGFVASGQLKIAETDAELDACRERVALLESHGFTHEKVIDRETVLELEPALARHVTGGIWVARDGYALPYRTTTAFRLAAQRLGANFLEGTPVRRIEQRGTRWFALTPCGTFSADKLLVTAGAWSGELAKQVGEAVPVHPEGLMLMVTHRVAPFCNATLGATGRPLSFKQFDNGTVVIGGKLIGIADLAGRHGEIDFARLVRSARTVTDLFPHLRHLGVNRAWAGVEAFTEDELPVISASRAASNLYYSFGYCGSGFQLGPGCGKLVSELMLDGAPSLSLDPFAIDRFGRASAASTLASPLSSHAAAASPVAH</sequence>
<evidence type="ECO:0000256" key="1">
    <source>
        <dbReference type="ARBA" id="ARBA00023002"/>
    </source>
</evidence>
<dbReference type="PANTHER" id="PTHR13847:SF287">
    <property type="entry name" value="FAD-DEPENDENT OXIDOREDUCTASE DOMAIN-CONTAINING PROTEIN 1"/>
    <property type="match status" value="1"/>
</dbReference>
<accession>A0A1H1JGC8</accession>
<dbReference type="GO" id="GO:0005737">
    <property type="term" value="C:cytoplasm"/>
    <property type="evidence" value="ECO:0007669"/>
    <property type="project" value="TreeGrafter"/>
</dbReference>
<evidence type="ECO:0000313" key="3">
    <source>
        <dbReference type="EMBL" id="SDR49091.1"/>
    </source>
</evidence>
<dbReference type="InterPro" id="IPR036188">
    <property type="entry name" value="FAD/NAD-bd_sf"/>
</dbReference>
<dbReference type="InterPro" id="IPR006076">
    <property type="entry name" value="FAD-dep_OxRdtase"/>
</dbReference>
<feature type="domain" description="FAD dependent oxidoreductase" evidence="2">
    <location>
        <begin position="17"/>
        <end position="363"/>
    </location>
</feature>
<protein>
    <submittedName>
        <fullName evidence="3">Sarcosine oxidase subunit beta</fullName>
    </submittedName>
</protein>